<sequence length="354" mass="39161">MLLDRNLNGGYGATRIIASVTTQTTHLVLNHNRLGNGGARMLFHLLGKSEAKIEEIQLNSCSIGDEGMRWMIPYLRGNTTLETLYLNGNEFDGDPTIVSEFVAALNTSALRNLSLSTNSFLSDPFLTHFLPSLSAPYLRSLHMSMIGLTSASLPLLLDFLASQPAKHLDLLTLNANSLSYAGVQEIISCVEQRVTGLQVLELDGNTVEGEEESTQGAKRWSNRLKGALLRNSMLRAQVRAAALRTLRHARILLNARPRSHSAVPPLLSIPTELRLLVLRHSGDPLSSLSDSQFARVCDYATTWESQARRQGPRFPHGNKGKIRWLESVGCMYYEREPGTRKAQGVPERVELVGY</sequence>
<dbReference type="Pfam" id="PF13516">
    <property type="entry name" value="LRR_6"/>
    <property type="match status" value="3"/>
</dbReference>
<dbReference type="STRING" id="1858805.M5FWV1"/>
<evidence type="ECO:0000313" key="5">
    <source>
        <dbReference type="Proteomes" id="UP000030653"/>
    </source>
</evidence>
<keyword evidence="3" id="KW-0677">Repeat</keyword>
<accession>M5FWV1</accession>
<proteinExistence type="predicted"/>
<dbReference type="PANTHER" id="PTHR24113:SF12">
    <property type="entry name" value="RAN GTPASE-ACTIVATING PROTEIN 1"/>
    <property type="match status" value="1"/>
</dbReference>
<gene>
    <name evidence="4" type="ORF">DACRYDRAFT_22091</name>
</gene>
<dbReference type="GO" id="GO:0005096">
    <property type="term" value="F:GTPase activator activity"/>
    <property type="evidence" value="ECO:0007669"/>
    <property type="project" value="UniProtKB-KW"/>
</dbReference>
<dbReference type="SMART" id="SM00368">
    <property type="entry name" value="LRR_RI"/>
    <property type="match status" value="4"/>
</dbReference>
<evidence type="ECO:0000256" key="2">
    <source>
        <dbReference type="ARBA" id="ARBA00022614"/>
    </source>
</evidence>
<dbReference type="HOGENOM" id="CLU_028411_0_0_1"/>
<dbReference type="EMBL" id="JH795862">
    <property type="protein sequence ID" value="EJU02451.1"/>
    <property type="molecule type" value="Genomic_DNA"/>
</dbReference>
<dbReference type="GO" id="GO:0006913">
    <property type="term" value="P:nucleocytoplasmic transport"/>
    <property type="evidence" value="ECO:0007669"/>
    <property type="project" value="TreeGrafter"/>
</dbReference>
<reference evidence="4 5" key="1">
    <citation type="journal article" date="2012" name="Science">
        <title>The Paleozoic origin of enzymatic lignin decomposition reconstructed from 31 fungal genomes.</title>
        <authorList>
            <person name="Floudas D."/>
            <person name="Binder M."/>
            <person name="Riley R."/>
            <person name="Barry K."/>
            <person name="Blanchette R.A."/>
            <person name="Henrissat B."/>
            <person name="Martinez A.T."/>
            <person name="Otillar R."/>
            <person name="Spatafora J.W."/>
            <person name="Yadav J.S."/>
            <person name="Aerts A."/>
            <person name="Benoit I."/>
            <person name="Boyd A."/>
            <person name="Carlson A."/>
            <person name="Copeland A."/>
            <person name="Coutinho P.M."/>
            <person name="de Vries R.P."/>
            <person name="Ferreira P."/>
            <person name="Findley K."/>
            <person name="Foster B."/>
            <person name="Gaskell J."/>
            <person name="Glotzer D."/>
            <person name="Gorecki P."/>
            <person name="Heitman J."/>
            <person name="Hesse C."/>
            <person name="Hori C."/>
            <person name="Igarashi K."/>
            <person name="Jurgens J.A."/>
            <person name="Kallen N."/>
            <person name="Kersten P."/>
            <person name="Kohler A."/>
            <person name="Kuees U."/>
            <person name="Kumar T.K.A."/>
            <person name="Kuo A."/>
            <person name="LaButti K."/>
            <person name="Larrondo L.F."/>
            <person name="Lindquist E."/>
            <person name="Ling A."/>
            <person name="Lombard V."/>
            <person name="Lucas S."/>
            <person name="Lundell T."/>
            <person name="Martin R."/>
            <person name="McLaughlin D.J."/>
            <person name="Morgenstern I."/>
            <person name="Morin E."/>
            <person name="Murat C."/>
            <person name="Nagy L.G."/>
            <person name="Nolan M."/>
            <person name="Ohm R.A."/>
            <person name="Patyshakuliyeva A."/>
            <person name="Rokas A."/>
            <person name="Ruiz-Duenas F.J."/>
            <person name="Sabat G."/>
            <person name="Salamov A."/>
            <person name="Samejima M."/>
            <person name="Schmutz J."/>
            <person name="Slot J.C."/>
            <person name="St John F."/>
            <person name="Stenlid J."/>
            <person name="Sun H."/>
            <person name="Sun S."/>
            <person name="Syed K."/>
            <person name="Tsang A."/>
            <person name="Wiebenga A."/>
            <person name="Young D."/>
            <person name="Pisabarro A."/>
            <person name="Eastwood D.C."/>
            <person name="Martin F."/>
            <person name="Cullen D."/>
            <person name="Grigoriev I.V."/>
            <person name="Hibbett D.S."/>
        </authorList>
    </citation>
    <scope>NUCLEOTIDE SEQUENCE [LARGE SCALE GENOMIC DNA]</scope>
    <source>
        <strain evidence="4 5">DJM-731 SS1</strain>
    </source>
</reference>
<dbReference type="RefSeq" id="XP_040629345.1">
    <property type="nucleotide sequence ID" value="XM_040772669.1"/>
</dbReference>
<dbReference type="OMA" id="RIHILRC"/>
<dbReference type="GO" id="GO:0048471">
    <property type="term" value="C:perinuclear region of cytoplasm"/>
    <property type="evidence" value="ECO:0007669"/>
    <property type="project" value="TreeGrafter"/>
</dbReference>
<dbReference type="SUPFAM" id="SSF52047">
    <property type="entry name" value="RNI-like"/>
    <property type="match status" value="1"/>
</dbReference>
<dbReference type="GeneID" id="63687731"/>
<evidence type="ECO:0000256" key="3">
    <source>
        <dbReference type="ARBA" id="ARBA00022737"/>
    </source>
</evidence>
<name>M5FWV1_DACPD</name>
<keyword evidence="1" id="KW-0343">GTPase activation</keyword>
<keyword evidence="2" id="KW-0433">Leucine-rich repeat</keyword>
<dbReference type="Gene3D" id="3.80.10.10">
    <property type="entry name" value="Ribonuclease Inhibitor"/>
    <property type="match status" value="1"/>
</dbReference>
<dbReference type="GO" id="GO:0031267">
    <property type="term" value="F:small GTPase binding"/>
    <property type="evidence" value="ECO:0007669"/>
    <property type="project" value="TreeGrafter"/>
</dbReference>
<dbReference type="GO" id="GO:0005829">
    <property type="term" value="C:cytosol"/>
    <property type="evidence" value="ECO:0007669"/>
    <property type="project" value="TreeGrafter"/>
</dbReference>
<dbReference type="OrthoDB" id="120976at2759"/>
<keyword evidence="5" id="KW-1185">Reference proteome</keyword>
<dbReference type="PANTHER" id="PTHR24113">
    <property type="entry name" value="RAN GTPASE-ACTIVATING PROTEIN 1"/>
    <property type="match status" value="1"/>
</dbReference>
<evidence type="ECO:0000313" key="4">
    <source>
        <dbReference type="EMBL" id="EJU02451.1"/>
    </source>
</evidence>
<dbReference type="InterPro" id="IPR032675">
    <property type="entry name" value="LRR_dom_sf"/>
</dbReference>
<dbReference type="InterPro" id="IPR027038">
    <property type="entry name" value="RanGap"/>
</dbReference>
<evidence type="ECO:0000256" key="1">
    <source>
        <dbReference type="ARBA" id="ARBA00022468"/>
    </source>
</evidence>
<dbReference type="Proteomes" id="UP000030653">
    <property type="component" value="Unassembled WGS sequence"/>
</dbReference>
<organism evidence="4 5">
    <name type="scientific">Dacryopinax primogenitus (strain DJM 731)</name>
    <name type="common">Brown rot fungus</name>
    <dbReference type="NCBI Taxonomy" id="1858805"/>
    <lineage>
        <taxon>Eukaryota</taxon>
        <taxon>Fungi</taxon>
        <taxon>Dikarya</taxon>
        <taxon>Basidiomycota</taxon>
        <taxon>Agaricomycotina</taxon>
        <taxon>Dacrymycetes</taxon>
        <taxon>Dacrymycetales</taxon>
        <taxon>Dacrymycetaceae</taxon>
        <taxon>Dacryopinax</taxon>
    </lineage>
</organism>
<protein>
    <submittedName>
        <fullName evidence="4">RNI-like protein</fullName>
    </submittedName>
</protein>
<dbReference type="GO" id="GO:0005634">
    <property type="term" value="C:nucleus"/>
    <property type="evidence" value="ECO:0007669"/>
    <property type="project" value="TreeGrafter"/>
</dbReference>
<dbReference type="AlphaFoldDB" id="M5FWV1"/>
<dbReference type="InterPro" id="IPR001611">
    <property type="entry name" value="Leu-rich_rpt"/>
</dbReference>